<dbReference type="CDD" id="cd00063">
    <property type="entry name" value="FN3"/>
    <property type="match status" value="1"/>
</dbReference>
<protein>
    <recommendedName>
        <fullName evidence="1">Fibronectin type-III domain-containing protein</fullName>
    </recommendedName>
</protein>
<name>A0A0F9KCD4_9ZZZZ</name>
<gene>
    <name evidence="2" type="ORF">LCGC14_1421910</name>
</gene>
<dbReference type="PROSITE" id="PS51257">
    <property type="entry name" value="PROKAR_LIPOPROTEIN"/>
    <property type="match status" value="1"/>
</dbReference>
<evidence type="ECO:0000313" key="2">
    <source>
        <dbReference type="EMBL" id="KKM72296.1"/>
    </source>
</evidence>
<sequence>MKYILFIAIALLALVAACGDTPPTVPGNFTVNAVSASDISATWSKSANHGGVSYYEVWRGNSFLDKTKILSYMDSGLINSTTYCYAVRAVGGSDDISDFAETKCAKTFPYDDVSPPTVPTGLVANAISQTEIDLT</sequence>
<dbReference type="SMART" id="SM00060">
    <property type="entry name" value="FN3"/>
    <property type="match status" value="1"/>
</dbReference>
<dbReference type="InterPro" id="IPR003961">
    <property type="entry name" value="FN3_dom"/>
</dbReference>
<reference evidence="2" key="1">
    <citation type="journal article" date="2015" name="Nature">
        <title>Complex archaea that bridge the gap between prokaryotes and eukaryotes.</title>
        <authorList>
            <person name="Spang A."/>
            <person name="Saw J.H."/>
            <person name="Jorgensen S.L."/>
            <person name="Zaremba-Niedzwiedzka K."/>
            <person name="Martijn J."/>
            <person name="Lind A.E."/>
            <person name="van Eijk R."/>
            <person name="Schleper C."/>
            <person name="Guy L."/>
            <person name="Ettema T.J."/>
        </authorList>
    </citation>
    <scope>NUCLEOTIDE SEQUENCE</scope>
</reference>
<dbReference type="Gene3D" id="2.60.40.10">
    <property type="entry name" value="Immunoglobulins"/>
    <property type="match status" value="1"/>
</dbReference>
<comment type="caution">
    <text evidence="2">The sequence shown here is derived from an EMBL/GenBank/DDBJ whole genome shotgun (WGS) entry which is preliminary data.</text>
</comment>
<dbReference type="PROSITE" id="PS50853">
    <property type="entry name" value="FN3"/>
    <property type="match status" value="1"/>
</dbReference>
<feature type="non-terminal residue" evidence="2">
    <location>
        <position position="135"/>
    </location>
</feature>
<dbReference type="EMBL" id="LAZR01009497">
    <property type="protein sequence ID" value="KKM72296.1"/>
    <property type="molecule type" value="Genomic_DNA"/>
</dbReference>
<accession>A0A0F9KCD4</accession>
<proteinExistence type="predicted"/>
<organism evidence="2">
    <name type="scientific">marine sediment metagenome</name>
    <dbReference type="NCBI Taxonomy" id="412755"/>
    <lineage>
        <taxon>unclassified sequences</taxon>
        <taxon>metagenomes</taxon>
        <taxon>ecological metagenomes</taxon>
    </lineage>
</organism>
<feature type="domain" description="Fibronectin type-III" evidence="1">
    <location>
        <begin position="25"/>
        <end position="110"/>
    </location>
</feature>
<evidence type="ECO:0000259" key="1">
    <source>
        <dbReference type="PROSITE" id="PS50853"/>
    </source>
</evidence>
<dbReference type="InterPro" id="IPR013783">
    <property type="entry name" value="Ig-like_fold"/>
</dbReference>
<dbReference type="SUPFAM" id="SSF49265">
    <property type="entry name" value="Fibronectin type III"/>
    <property type="match status" value="1"/>
</dbReference>
<dbReference type="InterPro" id="IPR036116">
    <property type="entry name" value="FN3_sf"/>
</dbReference>
<dbReference type="AlphaFoldDB" id="A0A0F9KCD4"/>